<keyword evidence="8 11" id="KW-1133">Transmembrane helix</keyword>
<dbReference type="Pfam" id="PF00512">
    <property type="entry name" value="HisKA"/>
    <property type="match status" value="1"/>
</dbReference>
<dbReference type="SUPFAM" id="SSF55874">
    <property type="entry name" value="ATPase domain of HSP90 chaperone/DNA topoisomerase II/histidine kinase"/>
    <property type="match status" value="1"/>
</dbReference>
<comment type="catalytic activity">
    <reaction evidence="1">
        <text>ATP + protein L-histidine = ADP + protein N-phospho-L-histidine.</text>
        <dbReference type="EC" id="2.7.13.3"/>
    </reaction>
</comment>
<evidence type="ECO:0000256" key="2">
    <source>
        <dbReference type="ARBA" id="ARBA00004370"/>
    </source>
</evidence>
<dbReference type="PRINTS" id="PR00344">
    <property type="entry name" value="BCTRLSENSOR"/>
</dbReference>
<dbReference type="PROSITE" id="PS50885">
    <property type="entry name" value="HAMP"/>
    <property type="match status" value="1"/>
</dbReference>
<evidence type="ECO:0000256" key="6">
    <source>
        <dbReference type="ARBA" id="ARBA00022692"/>
    </source>
</evidence>
<keyword evidence="5" id="KW-0808">Transferase</keyword>
<evidence type="ECO:0000313" key="15">
    <source>
        <dbReference type="Proteomes" id="UP000501130"/>
    </source>
</evidence>
<feature type="domain" description="Histidine kinase" evidence="12">
    <location>
        <begin position="225"/>
        <end position="439"/>
    </location>
</feature>
<dbReference type="InterPro" id="IPR003661">
    <property type="entry name" value="HisK_dim/P_dom"/>
</dbReference>
<dbReference type="CDD" id="cd00082">
    <property type="entry name" value="HisKA"/>
    <property type="match status" value="1"/>
</dbReference>
<dbReference type="SMART" id="SM00387">
    <property type="entry name" value="HATPase_c"/>
    <property type="match status" value="1"/>
</dbReference>
<accession>A0ABX6N5C3</accession>
<dbReference type="RefSeq" id="WP_171099036.1">
    <property type="nucleotide sequence ID" value="NZ_CP053084.1"/>
</dbReference>
<feature type="domain" description="HAMP" evidence="13">
    <location>
        <begin position="164"/>
        <end position="217"/>
    </location>
</feature>
<evidence type="ECO:0000256" key="9">
    <source>
        <dbReference type="ARBA" id="ARBA00023012"/>
    </source>
</evidence>
<dbReference type="InterPro" id="IPR004358">
    <property type="entry name" value="Sig_transdc_His_kin-like_C"/>
</dbReference>
<dbReference type="Pfam" id="PF02518">
    <property type="entry name" value="HATPase_c"/>
    <property type="match status" value="1"/>
</dbReference>
<evidence type="ECO:0000259" key="12">
    <source>
        <dbReference type="PROSITE" id="PS50109"/>
    </source>
</evidence>
<evidence type="ECO:0000256" key="7">
    <source>
        <dbReference type="ARBA" id="ARBA00022777"/>
    </source>
</evidence>
<dbReference type="InterPro" id="IPR005467">
    <property type="entry name" value="His_kinase_dom"/>
</dbReference>
<sequence length="447" mass="50168">MKSISRATIGLTSSVSVLGVVLLAVLVYCCIHFWQAKQQEETANRALHAVEHLLLKPTSEYSPEDVKHGLEEVLGGQGRTQARVVDSRGNRMFGPEVFFNGEGSIREFSQVFETELPQLRAKRVELALSTVDDERFLNFISGIFASSIVLWILVSVLISMRLIRLVLRPINRLTERIHNLGPRSLDVVLDDHKAPLELRPFIDGFNRLLGQLRENREQLKLFNSNVAHELNTPLSSLTISHELLQRRKLIEGDELQKIVGDHLDELDRMARIIRSMLFLANANQGRELQLQPLQSLRQLVVSVAEYLEQLAEDKELRITVQGDANVEVETELIKRAVSNLLSNAIRYAQTNTEITVHITQEAERVWIKVSNEGPTIDPVKLNRLFEPFFRAEEGRSDTGSNHGLGLAIVAAIAKLHGGDVFASSENQVTVIGFSVHTKRQSTPVGHT</sequence>
<dbReference type="PANTHER" id="PTHR45436:SF9">
    <property type="entry name" value="SENSOR PROTEIN"/>
    <property type="match status" value="1"/>
</dbReference>
<dbReference type="InterPro" id="IPR003660">
    <property type="entry name" value="HAMP_dom"/>
</dbReference>
<dbReference type="InterPro" id="IPR036097">
    <property type="entry name" value="HisK_dim/P_sf"/>
</dbReference>
<keyword evidence="6 11" id="KW-0812">Transmembrane</keyword>
<feature type="transmembrane region" description="Helical" evidence="11">
    <location>
        <begin position="136"/>
        <end position="158"/>
    </location>
</feature>
<evidence type="ECO:0000256" key="1">
    <source>
        <dbReference type="ARBA" id="ARBA00000085"/>
    </source>
</evidence>
<dbReference type="InterPro" id="IPR003594">
    <property type="entry name" value="HATPase_dom"/>
</dbReference>
<feature type="transmembrane region" description="Helical" evidence="11">
    <location>
        <begin position="7"/>
        <end position="34"/>
    </location>
</feature>
<dbReference type="Gene3D" id="3.30.565.10">
    <property type="entry name" value="Histidine kinase-like ATPase, C-terminal domain"/>
    <property type="match status" value="1"/>
</dbReference>
<dbReference type="SMART" id="SM00388">
    <property type="entry name" value="HisKA"/>
    <property type="match status" value="1"/>
</dbReference>
<evidence type="ECO:0000313" key="14">
    <source>
        <dbReference type="EMBL" id="QJR29584.1"/>
    </source>
</evidence>
<keyword evidence="15" id="KW-1185">Reference proteome</keyword>
<protein>
    <recommendedName>
        <fullName evidence="3">histidine kinase</fullName>
        <ecNumber evidence="3">2.7.13.3</ecNumber>
    </recommendedName>
</protein>
<keyword evidence="4" id="KW-0597">Phosphoprotein</keyword>
<reference evidence="14 15" key="1">
    <citation type="submission" date="2020-05" db="EMBL/GenBank/DDBJ databases">
        <title>Compete genome of Limnobacter sp. SAORIC-580.</title>
        <authorList>
            <person name="Song J."/>
            <person name="Cho J.-C."/>
        </authorList>
    </citation>
    <scope>NUCLEOTIDE SEQUENCE [LARGE SCALE GENOMIC DNA]</scope>
    <source>
        <strain evidence="14 15">SAORIC-580</strain>
    </source>
</reference>
<evidence type="ECO:0000256" key="8">
    <source>
        <dbReference type="ARBA" id="ARBA00022989"/>
    </source>
</evidence>
<keyword evidence="7" id="KW-0418">Kinase</keyword>
<dbReference type="CDD" id="cd00075">
    <property type="entry name" value="HATPase"/>
    <property type="match status" value="1"/>
</dbReference>
<dbReference type="Proteomes" id="UP000501130">
    <property type="component" value="Chromosome"/>
</dbReference>
<name>A0ABX6N5C3_9BURK</name>
<evidence type="ECO:0000256" key="4">
    <source>
        <dbReference type="ARBA" id="ARBA00022553"/>
    </source>
</evidence>
<organism evidence="14 15">
    <name type="scientific">Limnobacter profundi</name>
    <dbReference type="NCBI Taxonomy" id="2732163"/>
    <lineage>
        <taxon>Bacteria</taxon>
        <taxon>Pseudomonadati</taxon>
        <taxon>Pseudomonadota</taxon>
        <taxon>Betaproteobacteria</taxon>
        <taxon>Burkholderiales</taxon>
        <taxon>Burkholderiaceae</taxon>
        <taxon>Limnobacter</taxon>
    </lineage>
</organism>
<evidence type="ECO:0000256" key="3">
    <source>
        <dbReference type="ARBA" id="ARBA00012438"/>
    </source>
</evidence>
<keyword evidence="9" id="KW-0902">Two-component regulatory system</keyword>
<evidence type="ECO:0000256" key="10">
    <source>
        <dbReference type="ARBA" id="ARBA00023136"/>
    </source>
</evidence>
<dbReference type="PANTHER" id="PTHR45436">
    <property type="entry name" value="SENSOR HISTIDINE KINASE YKOH"/>
    <property type="match status" value="1"/>
</dbReference>
<dbReference type="SMART" id="SM00304">
    <property type="entry name" value="HAMP"/>
    <property type="match status" value="1"/>
</dbReference>
<dbReference type="EMBL" id="CP053084">
    <property type="protein sequence ID" value="QJR29584.1"/>
    <property type="molecule type" value="Genomic_DNA"/>
</dbReference>
<dbReference type="Pfam" id="PF00672">
    <property type="entry name" value="HAMP"/>
    <property type="match status" value="1"/>
</dbReference>
<evidence type="ECO:0000259" key="13">
    <source>
        <dbReference type="PROSITE" id="PS50885"/>
    </source>
</evidence>
<evidence type="ECO:0000256" key="11">
    <source>
        <dbReference type="SAM" id="Phobius"/>
    </source>
</evidence>
<dbReference type="SUPFAM" id="SSF47384">
    <property type="entry name" value="Homodimeric domain of signal transducing histidine kinase"/>
    <property type="match status" value="1"/>
</dbReference>
<dbReference type="InterPro" id="IPR050428">
    <property type="entry name" value="TCS_sensor_his_kinase"/>
</dbReference>
<keyword evidence="10 11" id="KW-0472">Membrane</keyword>
<gene>
    <name evidence="14" type="ORF">HKT17_07585</name>
</gene>
<comment type="subcellular location">
    <subcellularLocation>
        <location evidence="2">Membrane</location>
    </subcellularLocation>
</comment>
<dbReference type="InterPro" id="IPR036890">
    <property type="entry name" value="HATPase_C_sf"/>
</dbReference>
<dbReference type="Gene3D" id="6.10.340.10">
    <property type="match status" value="1"/>
</dbReference>
<proteinExistence type="predicted"/>
<dbReference type="EC" id="2.7.13.3" evidence="3"/>
<evidence type="ECO:0000256" key="5">
    <source>
        <dbReference type="ARBA" id="ARBA00022679"/>
    </source>
</evidence>
<dbReference type="Gene3D" id="1.10.287.130">
    <property type="match status" value="1"/>
</dbReference>
<dbReference type="PROSITE" id="PS50109">
    <property type="entry name" value="HIS_KIN"/>
    <property type="match status" value="1"/>
</dbReference>